<organism evidence="2 3">
    <name type="scientific">Nesterenkonia rhizosphaerae</name>
    <dbReference type="NCBI Taxonomy" id="1348272"/>
    <lineage>
        <taxon>Bacteria</taxon>
        <taxon>Bacillati</taxon>
        <taxon>Actinomycetota</taxon>
        <taxon>Actinomycetes</taxon>
        <taxon>Micrococcales</taxon>
        <taxon>Micrococcaceae</taxon>
        <taxon>Nesterenkonia</taxon>
    </lineage>
</organism>
<name>A0ABP9G0R5_9MICC</name>
<feature type="region of interest" description="Disordered" evidence="1">
    <location>
        <begin position="221"/>
        <end position="240"/>
    </location>
</feature>
<keyword evidence="3" id="KW-1185">Reference proteome</keyword>
<gene>
    <name evidence="2" type="ORF">GCM10025790_20720</name>
</gene>
<comment type="caution">
    <text evidence="2">The sequence shown here is derived from an EMBL/GenBank/DDBJ whole genome shotgun (WGS) entry which is preliminary data.</text>
</comment>
<reference evidence="3" key="1">
    <citation type="journal article" date="2019" name="Int. J. Syst. Evol. Microbiol.">
        <title>The Global Catalogue of Microorganisms (GCM) 10K type strain sequencing project: providing services to taxonomists for standard genome sequencing and annotation.</title>
        <authorList>
            <consortium name="The Broad Institute Genomics Platform"/>
            <consortium name="The Broad Institute Genome Sequencing Center for Infectious Disease"/>
            <person name="Wu L."/>
            <person name="Ma J."/>
        </authorList>
    </citation>
    <scope>NUCLEOTIDE SEQUENCE [LARGE SCALE GENOMIC DNA]</scope>
    <source>
        <strain evidence="3">JCM 19129</strain>
    </source>
</reference>
<protein>
    <submittedName>
        <fullName evidence="2">Uncharacterized protein</fullName>
    </submittedName>
</protein>
<dbReference type="Proteomes" id="UP001500368">
    <property type="component" value="Unassembled WGS sequence"/>
</dbReference>
<proteinExistence type="predicted"/>
<evidence type="ECO:0000313" key="2">
    <source>
        <dbReference type="EMBL" id="GAA4923456.1"/>
    </source>
</evidence>
<evidence type="ECO:0000313" key="3">
    <source>
        <dbReference type="Proteomes" id="UP001500368"/>
    </source>
</evidence>
<dbReference type="EMBL" id="BAABLW010000007">
    <property type="protein sequence ID" value="GAA4923456.1"/>
    <property type="molecule type" value="Genomic_DNA"/>
</dbReference>
<sequence length="240" mass="26518">MSPATTLTELRQRSDNRDLVRKIRRSVAFLGRVDDVELPEQITTEDHRLINLAELGWLAFGLVNRDGYEFGRDIEKSQTDALGYGDPVRRDVENVARNITTTLLEHGKRHIHELVDGADYSGIRPKENGEIVWDEPDLPLFEKYRMIIIGEDGRITENWLMGRGYGSVELETAQSITWNHADATAQAITLSVDSDPAIGSPVRNYLGGSAIGKYTDVLGWNPETPAPAPDSGTGDGGSES</sequence>
<evidence type="ECO:0000256" key="1">
    <source>
        <dbReference type="SAM" id="MobiDB-lite"/>
    </source>
</evidence>
<dbReference type="RefSeq" id="WP_345477930.1">
    <property type="nucleotide sequence ID" value="NZ_BAABLW010000007.1"/>
</dbReference>
<accession>A0ABP9G0R5</accession>